<protein>
    <submittedName>
        <fullName evidence="1">Uncharacterized protein</fullName>
    </submittedName>
</protein>
<dbReference type="EMBL" id="QTSX02000729">
    <property type="protein sequence ID" value="KAJ9086205.1"/>
    <property type="molecule type" value="Genomic_DNA"/>
</dbReference>
<reference evidence="1" key="1">
    <citation type="submission" date="2022-04" db="EMBL/GenBank/DDBJ databases">
        <title>Genome of the entomopathogenic fungus Entomophthora muscae.</title>
        <authorList>
            <person name="Elya C."/>
            <person name="Lovett B.R."/>
            <person name="Lee E."/>
            <person name="Macias A.M."/>
            <person name="Hajek A.E."/>
            <person name="De Bivort B.L."/>
            <person name="Kasson M.T."/>
            <person name="De Fine Licht H.H."/>
            <person name="Stajich J.E."/>
        </authorList>
    </citation>
    <scope>NUCLEOTIDE SEQUENCE</scope>
    <source>
        <strain evidence="1">Berkeley</strain>
    </source>
</reference>
<organism evidence="1 2">
    <name type="scientific">Entomophthora muscae</name>
    <dbReference type="NCBI Taxonomy" id="34485"/>
    <lineage>
        <taxon>Eukaryota</taxon>
        <taxon>Fungi</taxon>
        <taxon>Fungi incertae sedis</taxon>
        <taxon>Zoopagomycota</taxon>
        <taxon>Entomophthoromycotina</taxon>
        <taxon>Entomophthoromycetes</taxon>
        <taxon>Entomophthorales</taxon>
        <taxon>Entomophthoraceae</taxon>
        <taxon>Entomophthora</taxon>
    </lineage>
</organism>
<proteinExistence type="predicted"/>
<comment type="caution">
    <text evidence="1">The sequence shown here is derived from an EMBL/GenBank/DDBJ whole genome shotgun (WGS) entry which is preliminary data.</text>
</comment>
<accession>A0ACC2UHJ0</accession>
<evidence type="ECO:0000313" key="2">
    <source>
        <dbReference type="Proteomes" id="UP001165960"/>
    </source>
</evidence>
<gene>
    <name evidence="1" type="ORF">DSO57_1006716</name>
</gene>
<sequence>MDGVGSGPDCKRSELFSCHALPQRAGSLVILPFKTPVYVVAALPQFYVADLRSTQGFCFLFSSRFFLQLSPISPFLAVSPLPTIAN</sequence>
<dbReference type="Proteomes" id="UP001165960">
    <property type="component" value="Unassembled WGS sequence"/>
</dbReference>
<keyword evidence="2" id="KW-1185">Reference proteome</keyword>
<name>A0ACC2UHJ0_9FUNG</name>
<evidence type="ECO:0000313" key="1">
    <source>
        <dbReference type="EMBL" id="KAJ9086205.1"/>
    </source>
</evidence>